<dbReference type="EMBL" id="CATQJL010000223">
    <property type="protein sequence ID" value="CAJ0599553.1"/>
    <property type="molecule type" value="Genomic_DNA"/>
</dbReference>
<accession>A0AA36M691</accession>
<keyword evidence="1" id="KW-0812">Transmembrane</keyword>
<dbReference type="AlphaFoldDB" id="A0AA36M691"/>
<evidence type="ECO:0000313" key="3">
    <source>
        <dbReference type="Proteomes" id="UP001176961"/>
    </source>
</evidence>
<sequence>MGSEELRSIQSYYKLVLLIVLVLHIRFLRKTTYHSLKMETLKLAKHTIALTTAVSLNVVENDESKRGGYIMFKSGRMPISSKECELTVKKGSEENIDCPDEIQTQFAMEHEQRQAQVVDDKSPTDPCPPGHCAECNSTARSLMVNYASHVLAHCHKSVPFRRDTIERTFHSQFNQAIGAYPTVVSKKPKPLWLNK</sequence>
<name>A0AA36M691_CYLNA</name>
<keyword evidence="1" id="KW-1133">Transmembrane helix</keyword>
<keyword evidence="1" id="KW-0472">Membrane</keyword>
<comment type="caution">
    <text evidence="2">The sequence shown here is derived from an EMBL/GenBank/DDBJ whole genome shotgun (WGS) entry which is preliminary data.</text>
</comment>
<evidence type="ECO:0000256" key="1">
    <source>
        <dbReference type="SAM" id="Phobius"/>
    </source>
</evidence>
<proteinExistence type="predicted"/>
<feature type="transmembrane region" description="Helical" evidence="1">
    <location>
        <begin position="12"/>
        <end position="28"/>
    </location>
</feature>
<evidence type="ECO:0000313" key="2">
    <source>
        <dbReference type="EMBL" id="CAJ0599553.1"/>
    </source>
</evidence>
<protein>
    <submittedName>
        <fullName evidence="2">Uncharacterized protein</fullName>
    </submittedName>
</protein>
<organism evidence="2 3">
    <name type="scientific">Cylicocyclus nassatus</name>
    <name type="common">Nematode worm</name>
    <dbReference type="NCBI Taxonomy" id="53992"/>
    <lineage>
        <taxon>Eukaryota</taxon>
        <taxon>Metazoa</taxon>
        <taxon>Ecdysozoa</taxon>
        <taxon>Nematoda</taxon>
        <taxon>Chromadorea</taxon>
        <taxon>Rhabditida</taxon>
        <taxon>Rhabditina</taxon>
        <taxon>Rhabditomorpha</taxon>
        <taxon>Strongyloidea</taxon>
        <taxon>Strongylidae</taxon>
        <taxon>Cylicocyclus</taxon>
    </lineage>
</organism>
<dbReference type="Proteomes" id="UP001176961">
    <property type="component" value="Unassembled WGS sequence"/>
</dbReference>
<reference evidence="2" key="1">
    <citation type="submission" date="2023-07" db="EMBL/GenBank/DDBJ databases">
        <authorList>
            <consortium name="CYATHOMIX"/>
        </authorList>
    </citation>
    <scope>NUCLEOTIDE SEQUENCE</scope>
    <source>
        <strain evidence="2">N/A</strain>
    </source>
</reference>
<keyword evidence="3" id="KW-1185">Reference proteome</keyword>
<gene>
    <name evidence="2" type="ORF">CYNAS_LOCUS11536</name>
</gene>